<name>A0AAN7UWK6_9PEZI</name>
<dbReference type="AlphaFoldDB" id="A0AAN7UWK6"/>
<organism evidence="1 2">
    <name type="scientific">Xylaria bambusicola</name>
    <dbReference type="NCBI Taxonomy" id="326684"/>
    <lineage>
        <taxon>Eukaryota</taxon>
        <taxon>Fungi</taxon>
        <taxon>Dikarya</taxon>
        <taxon>Ascomycota</taxon>
        <taxon>Pezizomycotina</taxon>
        <taxon>Sordariomycetes</taxon>
        <taxon>Xylariomycetidae</taxon>
        <taxon>Xylariales</taxon>
        <taxon>Xylariaceae</taxon>
        <taxon>Xylaria</taxon>
    </lineage>
</organism>
<dbReference type="EMBL" id="JAWHQM010000043">
    <property type="protein sequence ID" value="KAK5634698.1"/>
    <property type="molecule type" value="Genomic_DNA"/>
</dbReference>
<proteinExistence type="predicted"/>
<accession>A0AAN7UWK6</accession>
<reference evidence="1 2" key="1">
    <citation type="submission" date="2023-10" db="EMBL/GenBank/DDBJ databases">
        <title>Draft genome sequence of Xylaria bambusicola isolate GMP-LS, the root and basal stem rot pathogen of sugarcane in Indonesia.</title>
        <authorList>
            <person name="Selvaraj P."/>
            <person name="Muralishankar V."/>
            <person name="Muruganantham S."/>
            <person name="Sp S."/>
            <person name="Haryani S."/>
            <person name="Lau K.J.X."/>
            <person name="Naqvi N.I."/>
        </authorList>
    </citation>
    <scope>NUCLEOTIDE SEQUENCE [LARGE SCALE GENOMIC DNA]</scope>
    <source>
        <strain evidence="1">GMP-LS</strain>
    </source>
</reference>
<sequence length="115" mass="13118">MDDWNGQRQSTSVVGRIVYGNRPILSKDSKGKGRLGVCQGVVAQTSQFHAGDPGIQALFCWLVQFKPRFEDDVTPILKDAEEDETILRANTTVCYVLRLTDLQQVLCWFLVRRRF</sequence>
<gene>
    <name evidence="1" type="ORF">RRF57_010411</name>
</gene>
<evidence type="ECO:0000313" key="2">
    <source>
        <dbReference type="Proteomes" id="UP001305414"/>
    </source>
</evidence>
<dbReference type="Proteomes" id="UP001305414">
    <property type="component" value="Unassembled WGS sequence"/>
</dbReference>
<evidence type="ECO:0000313" key="1">
    <source>
        <dbReference type="EMBL" id="KAK5634698.1"/>
    </source>
</evidence>
<keyword evidence="2" id="KW-1185">Reference proteome</keyword>
<protein>
    <submittedName>
        <fullName evidence="1">Uncharacterized protein</fullName>
    </submittedName>
</protein>
<comment type="caution">
    <text evidence="1">The sequence shown here is derived from an EMBL/GenBank/DDBJ whole genome shotgun (WGS) entry which is preliminary data.</text>
</comment>